<protein>
    <submittedName>
        <fullName evidence="2">Uncharacterized protein</fullName>
    </submittedName>
</protein>
<sequence>MRKLEILIRNAKNHFNQIKILSVVKATCVVLVAVIFLVCGKKDLVR</sequence>
<gene>
    <name evidence="2" type="ORF">HPHPH45_1216</name>
</gene>
<evidence type="ECO:0000313" key="3">
    <source>
        <dbReference type="Proteomes" id="UP000003895"/>
    </source>
</evidence>
<dbReference type="EMBL" id="AKOQ01000013">
    <property type="protein sequence ID" value="EJB66963.1"/>
    <property type="molecule type" value="Genomic_DNA"/>
</dbReference>
<name>J0BZT7_HELPX</name>
<dbReference type="AlphaFoldDB" id="J0BZT7"/>
<evidence type="ECO:0000313" key="2">
    <source>
        <dbReference type="EMBL" id="EJB66963.1"/>
    </source>
</evidence>
<dbReference type="PATRIC" id="fig|992050.3.peg.1186"/>
<evidence type="ECO:0000256" key="1">
    <source>
        <dbReference type="SAM" id="Phobius"/>
    </source>
</evidence>
<keyword evidence="1" id="KW-0472">Membrane</keyword>
<proteinExistence type="predicted"/>
<comment type="caution">
    <text evidence="2">The sequence shown here is derived from an EMBL/GenBank/DDBJ whole genome shotgun (WGS) entry which is preliminary data.</text>
</comment>
<keyword evidence="1" id="KW-0812">Transmembrane</keyword>
<feature type="transmembrane region" description="Helical" evidence="1">
    <location>
        <begin position="20"/>
        <end position="40"/>
    </location>
</feature>
<reference evidence="2 3" key="1">
    <citation type="journal article" date="2013" name="Pathog. Dis.">
        <title>Genome sequences of 65 Helicobacter pylori strains isolated from asymptomatic individuals and patients with gastric cancer, peptic ulcer disease, or gastritis.</title>
        <authorList>
            <person name="Blanchard T.G."/>
            <person name="Czinn S.J."/>
            <person name="Correa P."/>
            <person name="Nakazawa T."/>
            <person name="Keelan M."/>
            <person name="Morningstar L."/>
            <person name="Santana-Cruz I."/>
            <person name="Maroo A."/>
            <person name="McCracken C."/>
            <person name="Shefchek K."/>
            <person name="Daugherty S."/>
            <person name="Song Y."/>
            <person name="Fraser C.M."/>
            <person name="Fricke W.F."/>
        </authorList>
    </citation>
    <scope>NUCLEOTIDE SEQUENCE [LARGE SCALE GENOMIC DNA]</scope>
    <source>
        <strain evidence="2 3">Hp H-45</strain>
    </source>
</reference>
<organism evidence="2 3">
    <name type="scientific">Helicobacter pylori Hp H-45</name>
    <dbReference type="NCBI Taxonomy" id="992050"/>
    <lineage>
        <taxon>Bacteria</taxon>
        <taxon>Pseudomonadati</taxon>
        <taxon>Campylobacterota</taxon>
        <taxon>Epsilonproteobacteria</taxon>
        <taxon>Campylobacterales</taxon>
        <taxon>Helicobacteraceae</taxon>
        <taxon>Helicobacter</taxon>
    </lineage>
</organism>
<keyword evidence="1" id="KW-1133">Transmembrane helix</keyword>
<accession>J0BZT7</accession>
<dbReference type="Proteomes" id="UP000003895">
    <property type="component" value="Unassembled WGS sequence"/>
</dbReference>